<comment type="caution">
    <text evidence="2">The sequence shown here is derived from an EMBL/GenBank/DDBJ whole genome shotgun (WGS) entry which is preliminary data.</text>
</comment>
<feature type="compositionally biased region" description="Gly residues" evidence="1">
    <location>
        <begin position="68"/>
        <end position="77"/>
    </location>
</feature>
<evidence type="ECO:0000313" key="3">
    <source>
        <dbReference type="Proteomes" id="UP001596037"/>
    </source>
</evidence>
<dbReference type="Proteomes" id="UP001596037">
    <property type="component" value="Unassembled WGS sequence"/>
</dbReference>
<reference evidence="3" key="1">
    <citation type="journal article" date="2019" name="Int. J. Syst. Evol. Microbiol.">
        <title>The Global Catalogue of Microorganisms (GCM) 10K type strain sequencing project: providing services to taxonomists for standard genome sequencing and annotation.</title>
        <authorList>
            <consortium name="The Broad Institute Genomics Platform"/>
            <consortium name="The Broad Institute Genome Sequencing Center for Infectious Disease"/>
            <person name="Wu L."/>
            <person name="Ma J."/>
        </authorList>
    </citation>
    <scope>NUCLEOTIDE SEQUENCE [LARGE SCALE GENOMIC DNA]</scope>
    <source>
        <strain evidence="3">CCUG 57401</strain>
    </source>
</reference>
<name>A0ABW0NIH2_9BURK</name>
<feature type="region of interest" description="Disordered" evidence="1">
    <location>
        <begin position="1"/>
        <end position="77"/>
    </location>
</feature>
<dbReference type="EMBL" id="JBHSMF010000009">
    <property type="protein sequence ID" value="MFC5499348.1"/>
    <property type="molecule type" value="Genomic_DNA"/>
</dbReference>
<dbReference type="RefSeq" id="WP_376851574.1">
    <property type="nucleotide sequence ID" value="NZ_JBHSMF010000009.1"/>
</dbReference>
<feature type="compositionally biased region" description="Low complexity" evidence="1">
    <location>
        <begin position="1"/>
        <end position="11"/>
    </location>
</feature>
<feature type="compositionally biased region" description="Basic and acidic residues" evidence="1">
    <location>
        <begin position="44"/>
        <end position="56"/>
    </location>
</feature>
<accession>A0ABW0NIH2</accession>
<organism evidence="2 3">
    <name type="scientific">Caenimonas terrae</name>
    <dbReference type="NCBI Taxonomy" id="696074"/>
    <lineage>
        <taxon>Bacteria</taxon>
        <taxon>Pseudomonadati</taxon>
        <taxon>Pseudomonadota</taxon>
        <taxon>Betaproteobacteria</taxon>
        <taxon>Burkholderiales</taxon>
        <taxon>Comamonadaceae</taxon>
        <taxon>Caenimonas</taxon>
    </lineage>
</organism>
<feature type="compositionally biased region" description="Low complexity" evidence="1">
    <location>
        <begin position="58"/>
        <end position="67"/>
    </location>
</feature>
<sequence>MASSSQRQQGTGAAGGQDVARQPGQQGKRRNTDGQHNRGFASVDPERQRQVRRDAADAAEPGAADANGPGGTTGKGA</sequence>
<evidence type="ECO:0008006" key="4">
    <source>
        <dbReference type="Google" id="ProtNLM"/>
    </source>
</evidence>
<evidence type="ECO:0000313" key="2">
    <source>
        <dbReference type="EMBL" id="MFC5499348.1"/>
    </source>
</evidence>
<proteinExistence type="predicted"/>
<protein>
    <recommendedName>
        <fullName evidence="4">Stress-induced protein</fullName>
    </recommendedName>
</protein>
<evidence type="ECO:0000256" key="1">
    <source>
        <dbReference type="SAM" id="MobiDB-lite"/>
    </source>
</evidence>
<keyword evidence="3" id="KW-1185">Reference proteome</keyword>
<gene>
    <name evidence="2" type="ORF">ACFPOE_17515</name>
</gene>